<accession>A0A3E0IT32</accession>
<evidence type="ECO:0000313" key="3">
    <source>
        <dbReference type="Proteomes" id="UP000256562"/>
    </source>
</evidence>
<dbReference type="PANTHER" id="PTHR33383">
    <property type="entry name" value="MEMBRANE PROTEIN INSERTION EFFICIENCY FACTOR-RELATED"/>
    <property type="match status" value="1"/>
</dbReference>
<dbReference type="NCBIfam" id="TIGR00278">
    <property type="entry name" value="membrane protein insertion efficiency factor YidD"/>
    <property type="match status" value="1"/>
</dbReference>
<organism evidence="2 3">
    <name type="scientific">Staphylococcus felis</name>
    <dbReference type="NCBI Taxonomy" id="46127"/>
    <lineage>
        <taxon>Bacteria</taxon>
        <taxon>Bacillati</taxon>
        <taxon>Bacillota</taxon>
        <taxon>Bacilli</taxon>
        <taxon>Bacillales</taxon>
        <taxon>Staphylococcaceae</taxon>
        <taxon>Staphylococcus</taxon>
    </lineage>
</organism>
<comment type="function">
    <text evidence="1">Could be involved in insertion of integral membrane proteins into the membrane.</text>
</comment>
<comment type="similarity">
    <text evidence="1">Belongs to the UPF0161 family.</text>
</comment>
<dbReference type="OrthoDB" id="9801753at2"/>
<dbReference type="EMBL" id="QKXQ01000014">
    <property type="protein sequence ID" value="REI01463.1"/>
    <property type="molecule type" value="Genomic_DNA"/>
</dbReference>
<dbReference type="AlphaFoldDB" id="A0A3E0IT32"/>
<dbReference type="SMART" id="SM01234">
    <property type="entry name" value="Haemolytic"/>
    <property type="match status" value="1"/>
</dbReference>
<dbReference type="PANTHER" id="PTHR33383:SF1">
    <property type="entry name" value="MEMBRANE PROTEIN INSERTION EFFICIENCY FACTOR-RELATED"/>
    <property type="match status" value="1"/>
</dbReference>
<gene>
    <name evidence="2" type="ORF">DOS83_00305</name>
</gene>
<keyword evidence="1" id="KW-0472">Membrane</keyword>
<evidence type="ECO:0000313" key="2">
    <source>
        <dbReference type="EMBL" id="REI01463.1"/>
    </source>
</evidence>
<dbReference type="RefSeq" id="WP_116093417.1">
    <property type="nucleotide sequence ID" value="NZ_QKXN01000073.1"/>
</dbReference>
<reference evidence="2 3" key="1">
    <citation type="journal article" date="2018" name="Vet. Microbiol.">
        <title>Characterisation of Staphylococcus felis isolated from cats using whole genome sequencing.</title>
        <authorList>
            <person name="Worthing K."/>
            <person name="Pang S."/>
            <person name="Trott D.J."/>
            <person name="Abraham S."/>
            <person name="Coombs G.W."/>
            <person name="Jordan D."/>
            <person name="McIntyre L."/>
            <person name="Davies M.R."/>
            <person name="Norris J."/>
        </authorList>
    </citation>
    <scope>NUCLEOTIDE SEQUENCE [LARGE SCALE GENOMIC DNA]</scope>
    <source>
        <strain evidence="2 3">F9</strain>
    </source>
</reference>
<protein>
    <recommendedName>
        <fullName evidence="1">Putative membrane protein insertion efficiency factor</fullName>
    </recommendedName>
</protein>
<comment type="caution">
    <text evidence="2">The sequence shown here is derived from an EMBL/GenBank/DDBJ whole genome shotgun (WGS) entry which is preliminary data.</text>
</comment>
<comment type="subcellular location">
    <subcellularLocation>
        <location evidence="1">Cell membrane</location>
        <topology evidence="1">Peripheral membrane protein</topology>
        <orientation evidence="1">Cytoplasmic side</orientation>
    </subcellularLocation>
</comment>
<dbReference type="GO" id="GO:0005886">
    <property type="term" value="C:plasma membrane"/>
    <property type="evidence" value="ECO:0007669"/>
    <property type="project" value="UniProtKB-SubCell"/>
</dbReference>
<dbReference type="Proteomes" id="UP000256562">
    <property type="component" value="Unassembled WGS sequence"/>
</dbReference>
<sequence length="77" mass="8812">MKTVLIGLIRIYQRFISPLTPPSCRFYPTCSNYTLEAIRVHGAIKGTWLGVKRILKCHPFHKGGFDPVPIKKENRDS</sequence>
<dbReference type="HAMAP" id="MF_00386">
    <property type="entry name" value="UPF0161_YidD"/>
    <property type="match status" value="1"/>
</dbReference>
<name>A0A3E0IT32_9STAP</name>
<keyword evidence="1" id="KW-1003">Cell membrane</keyword>
<proteinExistence type="inferred from homology"/>
<evidence type="ECO:0000256" key="1">
    <source>
        <dbReference type="HAMAP-Rule" id="MF_00386"/>
    </source>
</evidence>
<dbReference type="InterPro" id="IPR002696">
    <property type="entry name" value="Membr_insert_effic_factor_YidD"/>
</dbReference>
<dbReference type="Pfam" id="PF01809">
    <property type="entry name" value="YidD"/>
    <property type="match status" value="1"/>
</dbReference>